<dbReference type="GO" id="GO:0000105">
    <property type="term" value="P:L-histidine biosynthetic process"/>
    <property type="evidence" value="ECO:0007669"/>
    <property type="project" value="UniProtKB-UniRule"/>
</dbReference>
<feature type="binding site" evidence="9">
    <location>
        <begin position="271"/>
        <end position="272"/>
    </location>
    <ligand>
        <name>L-histidine</name>
        <dbReference type="ChEBI" id="CHEBI:57595"/>
    </ligand>
</feature>
<comment type="similarity">
    <text evidence="3 8">Belongs to the class-II aminoacyl-tRNA synthetase family. HisZ subfamily.</text>
</comment>
<keyword evidence="8" id="KW-0368">Histidine biosynthesis</keyword>
<evidence type="ECO:0000256" key="4">
    <source>
        <dbReference type="ARBA" id="ARBA00011496"/>
    </source>
</evidence>
<dbReference type="GO" id="GO:0004821">
    <property type="term" value="F:histidine-tRNA ligase activity"/>
    <property type="evidence" value="ECO:0007669"/>
    <property type="project" value="TreeGrafter"/>
</dbReference>
<evidence type="ECO:0000313" key="14">
    <source>
        <dbReference type="Proteomes" id="UP000198612"/>
    </source>
</evidence>
<dbReference type="GO" id="GO:0006427">
    <property type="term" value="P:histidyl-tRNA aminoacylation"/>
    <property type="evidence" value="ECO:0007669"/>
    <property type="project" value="TreeGrafter"/>
</dbReference>
<feature type="binding site" evidence="9">
    <location>
        <position position="121"/>
    </location>
    <ligand>
        <name>L-histidine</name>
        <dbReference type="ChEBI" id="CHEBI:57595"/>
    </ligand>
</feature>
<evidence type="ECO:0000256" key="9">
    <source>
        <dbReference type="PIRSR" id="PIRSR001549-1"/>
    </source>
</evidence>
<dbReference type="PANTHER" id="PTHR43707:SF1">
    <property type="entry name" value="HISTIDINE--TRNA LIGASE, MITOCHONDRIAL-RELATED"/>
    <property type="match status" value="1"/>
</dbReference>
<dbReference type="HAMAP" id="MF_00125">
    <property type="entry name" value="HisZ"/>
    <property type="match status" value="1"/>
</dbReference>
<dbReference type="InterPro" id="IPR006195">
    <property type="entry name" value="aa-tRNA-synth_II"/>
</dbReference>
<evidence type="ECO:0000313" key="12">
    <source>
        <dbReference type="EMBL" id="SDF29696.1"/>
    </source>
</evidence>
<keyword evidence="6 8" id="KW-0963">Cytoplasm</keyword>
<dbReference type="InterPro" id="IPR041715">
    <property type="entry name" value="HisRS-like_core"/>
</dbReference>
<comment type="subcellular location">
    <subcellularLocation>
        <location evidence="1 8">Cytoplasm</location>
    </subcellularLocation>
</comment>
<comment type="subunit">
    <text evidence="4 8">Heteromultimer composed of HisG and HisZ subunits.</text>
</comment>
<feature type="binding site" evidence="9">
    <location>
        <position position="125"/>
    </location>
    <ligand>
        <name>L-histidine</name>
        <dbReference type="ChEBI" id="CHEBI:57595"/>
    </ligand>
</feature>
<dbReference type="Proteomes" id="UP000198612">
    <property type="component" value="Unassembled WGS sequence"/>
</dbReference>
<feature type="coiled-coil region" evidence="10">
    <location>
        <begin position="164"/>
        <end position="191"/>
    </location>
</feature>
<keyword evidence="10" id="KW-0175">Coiled coil</keyword>
<dbReference type="PIRSF" id="PIRSF001549">
    <property type="entry name" value="His-tRNA_synth"/>
    <property type="match status" value="1"/>
</dbReference>
<dbReference type="SUPFAM" id="SSF55681">
    <property type="entry name" value="Class II aaRS and biotin synthetases"/>
    <property type="match status" value="1"/>
</dbReference>
<name>A0A1I0A061_9FIRM</name>
<dbReference type="UniPathway" id="UPA00031">
    <property type="reaction ID" value="UER00006"/>
</dbReference>
<evidence type="ECO:0000256" key="10">
    <source>
        <dbReference type="SAM" id="Coils"/>
    </source>
</evidence>
<dbReference type="NCBIfam" id="TIGR00443">
    <property type="entry name" value="hisZ_biosyn_reg"/>
    <property type="match status" value="1"/>
</dbReference>
<dbReference type="CDD" id="cd00773">
    <property type="entry name" value="HisRS-like_core"/>
    <property type="match status" value="1"/>
</dbReference>
<dbReference type="PANTHER" id="PTHR43707">
    <property type="entry name" value="HISTIDYL-TRNA SYNTHETASE"/>
    <property type="match status" value="1"/>
</dbReference>
<keyword evidence="15" id="KW-1185">Reference proteome</keyword>
<feature type="domain" description="Aminoacyl-transfer RNA synthetases class-II family profile" evidence="11">
    <location>
        <begin position="1"/>
        <end position="321"/>
    </location>
</feature>
<keyword evidence="8" id="KW-0028">Amino-acid biosynthesis</keyword>
<protein>
    <recommendedName>
        <fullName evidence="5 8">ATP phosphoribosyltransferase regulatory subunit</fullName>
    </recommendedName>
</protein>
<keyword evidence="13" id="KW-0808">Transferase</keyword>
<evidence type="ECO:0000256" key="8">
    <source>
        <dbReference type="HAMAP-Rule" id="MF_00125"/>
    </source>
</evidence>
<dbReference type="RefSeq" id="WP_089655400.1">
    <property type="nucleotide sequence ID" value="NZ_FNBJ01000009.1"/>
</dbReference>
<comment type="miscellaneous">
    <text evidence="8">This function is generally fulfilled by the C-terminal part of HisG, which is missing in some bacteria such as this one.</text>
</comment>
<feature type="binding site" evidence="9">
    <location>
        <begin position="77"/>
        <end position="79"/>
    </location>
    <ligand>
        <name>L-histidine</name>
        <dbReference type="ChEBI" id="CHEBI:57595"/>
    </ligand>
</feature>
<evidence type="ECO:0000256" key="1">
    <source>
        <dbReference type="ARBA" id="ARBA00004496"/>
    </source>
</evidence>
<dbReference type="GO" id="GO:0005737">
    <property type="term" value="C:cytoplasm"/>
    <property type="evidence" value="ECO:0007669"/>
    <property type="project" value="UniProtKB-SubCell"/>
</dbReference>
<dbReference type="Pfam" id="PF13393">
    <property type="entry name" value="tRNA-synt_His"/>
    <property type="match status" value="1"/>
</dbReference>
<proteinExistence type="inferred from homology"/>
<evidence type="ECO:0000256" key="3">
    <source>
        <dbReference type="ARBA" id="ARBA00005539"/>
    </source>
</evidence>
<reference evidence="14 15" key="1">
    <citation type="submission" date="2016-10" db="EMBL/GenBank/DDBJ databases">
        <authorList>
            <person name="Varghese N."/>
            <person name="Submissions S."/>
        </authorList>
    </citation>
    <scope>NUCLEOTIDE SEQUENCE [LARGE SCALE GENOMIC DNA]</scope>
    <source>
        <strain evidence="12 15">WG2</strain>
        <strain evidence="13 14">WG5</strain>
    </source>
</reference>
<evidence type="ECO:0000313" key="15">
    <source>
        <dbReference type="Proteomes" id="UP000199519"/>
    </source>
</evidence>
<dbReference type="AlphaFoldDB" id="A0A1I0A061"/>
<dbReference type="PROSITE" id="PS50862">
    <property type="entry name" value="AA_TRNA_LIGASE_II"/>
    <property type="match status" value="1"/>
</dbReference>
<evidence type="ECO:0000256" key="5">
    <source>
        <dbReference type="ARBA" id="ARBA00020397"/>
    </source>
</evidence>
<dbReference type="GO" id="GO:0140096">
    <property type="term" value="F:catalytic activity, acting on a protein"/>
    <property type="evidence" value="ECO:0007669"/>
    <property type="project" value="UniProtKB-ARBA"/>
</dbReference>
<comment type="pathway">
    <text evidence="2 8">Amino-acid biosynthesis; L-histidine biosynthesis; L-histidine from 5-phospho-alpha-D-ribose 1-diphosphate: step 1/9.</text>
</comment>
<comment type="function">
    <text evidence="7 8">Required for the first step of histidine biosynthesis. May allow the feedback regulation of ATP phosphoribosyltransferase activity by histidine.</text>
</comment>
<evidence type="ECO:0000259" key="11">
    <source>
        <dbReference type="PROSITE" id="PS50862"/>
    </source>
</evidence>
<dbReference type="InterPro" id="IPR045864">
    <property type="entry name" value="aa-tRNA-synth_II/BPL/LPL"/>
</dbReference>
<dbReference type="InterPro" id="IPR004516">
    <property type="entry name" value="HisRS/HisZ"/>
</dbReference>
<accession>A0A1I0A061</accession>
<dbReference type="EMBL" id="FOHG01000009">
    <property type="protein sequence ID" value="SES87464.1"/>
    <property type="molecule type" value="Genomic_DNA"/>
</dbReference>
<sequence>MNAFVEGVRDILPAELRKRRTIYKVIREVFEANAYREVITPTLESLELYADVEGLVDKSEMFKVVDDKGQILVLRPDLTMPIARLAASRFQDSPRPLKFSYLSSAFQSKNSQSLSLKEKTQAGVELIGSASLESDLEMILLLIKTMKKVGVEKPMIDIGHADLINEIFTDLEIEENEKRDLRQLLAAKNKIGIKNYINDIELTKNAEQVLLRLPSLFGDPKAVVKELKNMPLSRDTKEALKKLEELFNRLEIFNTLKYVTFDPMLISRHGYYTGLIFKGYAKGYSNLLASGGRYDNLTEKFGVEEPAVGFALEIENLLDYLNKTDNFNEKSQKRFLISFEKEKDFKLAYELAEDLRNIGFVAEVYNRADREYIDFQQVDYKIYLKVDELELRKNNGEEAIIQKNKKEALEYLILNKIEEWE</sequence>
<keyword evidence="13" id="KW-0328">Glycosyltransferase</keyword>
<dbReference type="Gene3D" id="3.30.930.10">
    <property type="entry name" value="Bira Bifunctional Protein, Domain 2"/>
    <property type="match status" value="1"/>
</dbReference>
<evidence type="ECO:0000313" key="13">
    <source>
        <dbReference type="EMBL" id="SES87464.1"/>
    </source>
</evidence>
<organism evidence="13 14">
    <name type="scientific">Halanaerobium congolense</name>
    <dbReference type="NCBI Taxonomy" id="54121"/>
    <lineage>
        <taxon>Bacteria</taxon>
        <taxon>Bacillati</taxon>
        <taxon>Bacillota</taxon>
        <taxon>Clostridia</taxon>
        <taxon>Halanaerobiales</taxon>
        <taxon>Halanaerobiaceae</taxon>
        <taxon>Halanaerobium</taxon>
    </lineage>
</organism>
<dbReference type="Proteomes" id="UP000199519">
    <property type="component" value="Unassembled WGS sequence"/>
</dbReference>
<evidence type="ECO:0000256" key="6">
    <source>
        <dbReference type="ARBA" id="ARBA00022490"/>
    </source>
</evidence>
<evidence type="ECO:0000256" key="7">
    <source>
        <dbReference type="ARBA" id="ARBA00025246"/>
    </source>
</evidence>
<dbReference type="InterPro" id="IPR004517">
    <property type="entry name" value="HisZ"/>
</dbReference>
<evidence type="ECO:0000256" key="2">
    <source>
        <dbReference type="ARBA" id="ARBA00004667"/>
    </source>
</evidence>
<dbReference type="GO" id="GO:0016757">
    <property type="term" value="F:glycosyltransferase activity"/>
    <property type="evidence" value="ECO:0007669"/>
    <property type="project" value="UniProtKB-KW"/>
</dbReference>
<gene>
    <name evidence="8" type="primary">hisZ</name>
    <name evidence="12" type="ORF">SAMN04488598_10954</name>
    <name evidence="13" type="ORF">SAMN04515652_10953</name>
</gene>
<dbReference type="EMBL" id="FNBJ01000009">
    <property type="protein sequence ID" value="SDF29696.1"/>
    <property type="molecule type" value="Genomic_DNA"/>
</dbReference>